<keyword evidence="3" id="KW-1185">Reference proteome</keyword>
<dbReference type="InterPro" id="IPR011659">
    <property type="entry name" value="WD40"/>
</dbReference>
<sequence length="381" mass="43237">MGKGKGEVWPSERKTYQDRFTGVEVVQLTDYKAHSYHLYFTESGWYDGERRLLFLSDRGNSTNLFSMDVESGEMTQLTDYPNNDELGAWILPNGSAVIVKAGRRLVRLDLATLEEKFLYEAPPGYNLGNAGASADNRYVLTCVQEDLSHRIRLDLGNGYVGHRELMEAAPHSMIMRIDAANGGAEMIYEARQFITHINASPTEPWLITYCHEGPWHLVDHRIWGLDLRTGETWKIRERLEPGEKVGHEFFFPDGKTIGYHGFRVNGTNFFGSILYDNTGMEETEFSFDTWHSYADGLGQAVVDGKGPVRTLSLWRKNNGIYDGPRTLCELRCSFHSQKVHAHPRFDAAGKRLLFTSDKNGYANLYLAAIPEDFSSLPPFML</sequence>
<dbReference type="InterPro" id="IPR015943">
    <property type="entry name" value="WD40/YVTN_repeat-like_dom_sf"/>
</dbReference>
<dbReference type="Proteomes" id="UP000267017">
    <property type="component" value="Unassembled WGS sequence"/>
</dbReference>
<dbReference type="Pfam" id="PF07676">
    <property type="entry name" value="PD40"/>
    <property type="match status" value="1"/>
</dbReference>
<dbReference type="InterPro" id="IPR027946">
    <property type="entry name" value="Ogl_dom"/>
</dbReference>
<accession>A0A3P3U8G8</accession>
<name>A0A3P3U8G8_9BACL</name>
<organism evidence="2 3">
    <name type="scientific">Paenibacillus oralis</name>
    <dbReference type="NCBI Taxonomy" id="2490856"/>
    <lineage>
        <taxon>Bacteria</taxon>
        <taxon>Bacillati</taxon>
        <taxon>Bacillota</taxon>
        <taxon>Bacilli</taxon>
        <taxon>Bacillales</taxon>
        <taxon>Paenibacillaceae</taxon>
        <taxon>Paenibacillus</taxon>
    </lineage>
</organism>
<evidence type="ECO:0000259" key="1">
    <source>
        <dbReference type="Pfam" id="PF14583"/>
    </source>
</evidence>
<dbReference type="GO" id="GO:0045490">
    <property type="term" value="P:pectin catabolic process"/>
    <property type="evidence" value="ECO:0007669"/>
    <property type="project" value="InterPro"/>
</dbReference>
<dbReference type="EMBL" id="RRCN01000001">
    <property type="protein sequence ID" value="RRJ66647.1"/>
    <property type="molecule type" value="Genomic_DNA"/>
</dbReference>
<dbReference type="RefSeq" id="WP_128634435.1">
    <property type="nucleotide sequence ID" value="NZ_RRCN01000001.1"/>
</dbReference>
<dbReference type="GO" id="GO:0047487">
    <property type="term" value="F:oligogalacturonide lyase activity"/>
    <property type="evidence" value="ECO:0007669"/>
    <property type="project" value="InterPro"/>
</dbReference>
<gene>
    <name evidence="2" type="ORF">EHV15_29765</name>
</gene>
<reference evidence="2 3" key="1">
    <citation type="submission" date="2018-11" db="EMBL/GenBank/DDBJ databases">
        <title>Genome sequencing of Paenibacillus sp. KCOM 3021 (= ChDC PVNT-B20).</title>
        <authorList>
            <person name="Kook J.-K."/>
            <person name="Park S.-N."/>
            <person name="Lim Y.K."/>
        </authorList>
    </citation>
    <scope>NUCLEOTIDE SEQUENCE [LARGE SCALE GENOMIC DNA]</scope>
    <source>
        <strain evidence="2 3">KCOM 3021</strain>
    </source>
</reference>
<evidence type="ECO:0000313" key="2">
    <source>
        <dbReference type="EMBL" id="RRJ66647.1"/>
    </source>
</evidence>
<comment type="caution">
    <text evidence="2">The sequence shown here is derived from an EMBL/GenBank/DDBJ whole genome shotgun (WGS) entry which is preliminary data.</text>
</comment>
<proteinExistence type="predicted"/>
<dbReference type="OrthoDB" id="8432779at2"/>
<dbReference type="Pfam" id="PF14583">
    <property type="entry name" value="Pectate_lyase22"/>
    <property type="match status" value="1"/>
</dbReference>
<evidence type="ECO:0000313" key="3">
    <source>
        <dbReference type="Proteomes" id="UP000267017"/>
    </source>
</evidence>
<feature type="domain" description="Oligogalacturonate lyase" evidence="1">
    <location>
        <begin position="5"/>
        <end position="270"/>
    </location>
</feature>
<keyword evidence="2" id="KW-0456">Lyase</keyword>
<dbReference type="Gene3D" id="2.130.10.10">
    <property type="entry name" value="YVTN repeat-like/Quinoprotein amine dehydrogenase"/>
    <property type="match status" value="1"/>
</dbReference>
<dbReference type="SUPFAM" id="SSF69304">
    <property type="entry name" value="Tricorn protease N-terminal domain"/>
    <property type="match status" value="1"/>
</dbReference>
<dbReference type="AlphaFoldDB" id="A0A3P3U8G8"/>
<protein>
    <submittedName>
        <fullName evidence="2">Oligogalacturonide lyase</fullName>
    </submittedName>
</protein>